<dbReference type="Proteomes" id="UP000295341">
    <property type="component" value="Unassembled WGS sequence"/>
</dbReference>
<sequence length="134" mass="14673">MSPVLIPALTWWLWPNMGTAILIMSLVIAGLPYLAFACFLSWKLGRVPPTGDVPQPILLAPAYFLPFELVAVLAWSAHLEGFGLNLLGALLGFLPIAMFLVMFGYFYVGATILLLVLFRRLGWVRAPDRAAVAA</sequence>
<reference evidence="2 3" key="1">
    <citation type="submission" date="2019-03" db="EMBL/GenBank/DDBJ databases">
        <title>Genomic Encyclopedia of Type Strains, Phase IV (KMG-IV): sequencing the most valuable type-strain genomes for metagenomic binning, comparative biology and taxonomic classification.</title>
        <authorList>
            <person name="Goeker M."/>
        </authorList>
    </citation>
    <scope>NUCLEOTIDE SEQUENCE [LARGE SCALE GENOMIC DNA]</scope>
    <source>
        <strain evidence="2 3">DSM 26377</strain>
    </source>
</reference>
<comment type="caution">
    <text evidence="2">The sequence shown here is derived from an EMBL/GenBank/DDBJ whole genome shotgun (WGS) entry which is preliminary data.</text>
</comment>
<feature type="transmembrane region" description="Helical" evidence="1">
    <location>
        <begin position="20"/>
        <end position="45"/>
    </location>
</feature>
<gene>
    <name evidence="2" type="ORF">DFR24_2119</name>
</gene>
<evidence type="ECO:0000256" key="1">
    <source>
        <dbReference type="SAM" id="Phobius"/>
    </source>
</evidence>
<keyword evidence="1" id="KW-0472">Membrane</keyword>
<dbReference type="AlphaFoldDB" id="A0A4R7PG91"/>
<protein>
    <submittedName>
        <fullName evidence="2">Uncharacterized protein</fullName>
    </submittedName>
</protein>
<keyword evidence="3" id="KW-1185">Reference proteome</keyword>
<dbReference type="EMBL" id="SOBT01000008">
    <property type="protein sequence ID" value="TDU32719.1"/>
    <property type="molecule type" value="Genomic_DNA"/>
</dbReference>
<evidence type="ECO:0000313" key="2">
    <source>
        <dbReference type="EMBL" id="TDU32719.1"/>
    </source>
</evidence>
<organism evidence="2 3">
    <name type="scientific">Panacagrimonas perspica</name>
    <dbReference type="NCBI Taxonomy" id="381431"/>
    <lineage>
        <taxon>Bacteria</taxon>
        <taxon>Pseudomonadati</taxon>
        <taxon>Pseudomonadota</taxon>
        <taxon>Gammaproteobacteria</taxon>
        <taxon>Nevskiales</taxon>
        <taxon>Nevskiaceae</taxon>
        <taxon>Panacagrimonas</taxon>
    </lineage>
</organism>
<accession>A0A4R7PG91</accession>
<proteinExistence type="predicted"/>
<name>A0A4R7PG91_9GAMM</name>
<keyword evidence="1" id="KW-0812">Transmembrane</keyword>
<evidence type="ECO:0000313" key="3">
    <source>
        <dbReference type="Proteomes" id="UP000295341"/>
    </source>
</evidence>
<feature type="transmembrane region" description="Helical" evidence="1">
    <location>
        <begin position="89"/>
        <end position="118"/>
    </location>
</feature>
<feature type="transmembrane region" description="Helical" evidence="1">
    <location>
        <begin position="57"/>
        <end position="77"/>
    </location>
</feature>
<keyword evidence="1" id="KW-1133">Transmembrane helix</keyword>